<evidence type="ECO:0000313" key="3">
    <source>
        <dbReference type="Proteomes" id="UP001597124"/>
    </source>
</evidence>
<evidence type="ECO:0000313" key="2">
    <source>
        <dbReference type="EMBL" id="MFD0847974.1"/>
    </source>
</evidence>
<feature type="domain" description="Alpha-L-glutamate ligase-related protein ATP-grasp" evidence="1">
    <location>
        <begin position="95"/>
        <end position="344"/>
    </location>
</feature>
<reference evidence="3" key="1">
    <citation type="journal article" date="2019" name="Int. J. Syst. Evol. Microbiol.">
        <title>The Global Catalogue of Microorganisms (GCM) 10K type strain sequencing project: providing services to taxonomists for standard genome sequencing and annotation.</title>
        <authorList>
            <consortium name="The Broad Institute Genomics Platform"/>
            <consortium name="The Broad Institute Genome Sequencing Center for Infectious Disease"/>
            <person name="Wu L."/>
            <person name="Ma J."/>
        </authorList>
    </citation>
    <scope>NUCLEOTIDE SEQUENCE [LARGE SCALE GENOMIC DNA]</scope>
    <source>
        <strain evidence="3">CCUG 52537</strain>
    </source>
</reference>
<dbReference type="Pfam" id="PF14397">
    <property type="entry name" value="ATPgrasp_ST"/>
    <property type="match status" value="1"/>
</dbReference>
<comment type="caution">
    <text evidence="2">The sequence shown here is derived from an EMBL/GenBank/DDBJ whole genome shotgun (WGS) entry which is preliminary data.</text>
</comment>
<keyword evidence="3" id="KW-1185">Reference proteome</keyword>
<dbReference type="Proteomes" id="UP001597124">
    <property type="component" value="Unassembled WGS sequence"/>
</dbReference>
<dbReference type="SUPFAM" id="SSF56059">
    <property type="entry name" value="Glutathione synthetase ATP-binding domain-like"/>
    <property type="match status" value="1"/>
</dbReference>
<evidence type="ECO:0000259" key="1">
    <source>
        <dbReference type="Pfam" id="PF14397"/>
    </source>
</evidence>
<gene>
    <name evidence="2" type="ORF">ACFQ00_06545</name>
</gene>
<protein>
    <submittedName>
        <fullName evidence="2">Sugar-transfer associated ATP-grasp domain-containing protein</fullName>
    </submittedName>
</protein>
<accession>A0ABW3C248</accession>
<dbReference type="RefSeq" id="WP_381487979.1">
    <property type="nucleotide sequence ID" value="NZ_JBHTIK010000004.1"/>
</dbReference>
<proteinExistence type="predicted"/>
<sequence length="396" mass="41718">MITTRPLPPISGGDPLLGFYHEQLLRHWTPRQRALAAGLGKLAGRSTHDPRCRALGIPEDEARLLAGIVDPAHYLSQLYRRGIHRLLNPAAIPLASSLLKDKRSFAAVIANAELPAPETFSGPASPTAVAAWFERHGEIVAKPNYSSRGRGVARYRRIAHGWADSNGTRFQADALAAHLARVVGRGGLLQQALRTAPRLSDISPGALPTLRVHTFRLGGTLAAHGLVLRIGGGSGPVDNFSRGGLAAAVVDGTAGDVIGKADGRIRHLRRHPATGISLEEIDLRDLADAAVRLAIAAHATIGAGYGLIGWDIGLADCGPVLIEGNWNPGHQLTQFTNACGLSQLAVGRAYLQALEALPASAWADAAPLQWDGQYLPAPKLAPLPSPSISTAGLQTD</sequence>
<organism evidence="2 3">
    <name type="scientific">Sphingosinicella xenopeptidilytica</name>
    <dbReference type="NCBI Taxonomy" id="364098"/>
    <lineage>
        <taxon>Bacteria</taxon>
        <taxon>Pseudomonadati</taxon>
        <taxon>Pseudomonadota</taxon>
        <taxon>Alphaproteobacteria</taxon>
        <taxon>Sphingomonadales</taxon>
        <taxon>Sphingosinicellaceae</taxon>
        <taxon>Sphingosinicella</taxon>
    </lineage>
</organism>
<dbReference type="InterPro" id="IPR039523">
    <property type="entry name" value="RimK-rel_E_lig_ATP-grasp"/>
</dbReference>
<name>A0ABW3C248_SPHXN</name>
<dbReference type="EMBL" id="JBHTIK010000004">
    <property type="protein sequence ID" value="MFD0847974.1"/>
    <property type="molecule type" value="Genomic_DNA"/>
</dbReference>